<evidence type="ECO:0000256" key="1">
    <source>
        <dbReference type="SAM" id="Phobius"/>
    </source>
</evidence>
<name>A0A0K2UDW3_LEPSM</name>
<keyword evidence="1" id="KW-0812">Transmembrane</keyword>
<proteinExistence type="predicted"/>
<accession>A0A0K2UDW3</accession>
<reference evidence="2" key="1">
    <citation type="submission" date="2014-05" db="EMBL/GenBank/DDBJ databases">
        <authorList>
            <person name="Chronopoulou M."/>
        </authorList>
    </citation>
    <scope>NUCLEOTIDE SEQUENCE</scope>
    <source>
        <tissue evidence="2">Whole organism</tissue>
    </source>
</reference>
<dbReference type="AlphaFoldDB" id="A0A0K2UDW3"/>
<sequence>MIQGGIHFLFGIESHELLSGFGLRDLNLVLDLFLFLVAEFFKLFVVEFSEHFVEDQHLRLGAEPGLERILRIWIWPEPFFFLLLLLKAGLIFWRLMEISFPARESSILTPSLL</sequence>
<keyword evidence="1" id="KW-0472">Membrane</keyword>
<dbReference type="EMBL" id="HACA01019078">
    <property type="protein sequence ID" value="CDW36439.1"/>
    <property type="molecule type" value="Transcribed_RNA"/>
</dbReference>
<keyword evidence="1" id="KW-1133">Transmembrane helix</keyword>
<protein>
    <submittedName>
        <fullName evidence="2">Uncharacterized protein</fullName>
    </submittedName>
</protein>
<evidence type="ECO:0000313" key="2">
    <source>
        <dbReference type="EMBL" id="CDW36439.1"/>
    </source>
</evidence>
<organism evidence="2">
    <name type="scientific">Lepeophtheirus salmonis</name>
    <name type="common">Salmon louse</name>
    <name type="synonym">Caligus salmonis</name>
    <dbReference type="NCBI Taxonomy" id="72036"/>
    <lineage>
        <taxon>Eukaryota</taxon>
        <taxon>Metazoa</taxon>
        <taxon>Ecdysozoa</taxon>
        <taxon>Arthropoda</taxon>
        <taxon>Crustacea</taxon>
        <taxon>Multicrustacea</taxon>
        <taxon>Hexanauplia</taxon>
        <taxon>Copepoda</taxon>
        <taxon>Siphonostomatoida</taxon>
        <taxon>Caligidae</taxon>
        <taxon>Lepeophtheirus</taxon>
    </lineage>
</organism>
<feature type="transmembrane region" description="Helical" evidence="1">
    <location>
        <begin position="72"/>
        <end position="93"/>
    </location>
</feature>